<comment type="caution">
    <text evidence="2">The sequence shown here is derived from an EMBL/GenBank/DDBJ whole genome shotgun (WGS) entry which is preliminary data.</text>
</comment>
<accession>A0A9P4QDS7</accession>
<gene>
    <name evidence="2" type="ORF">K431DRAFT_301342</name>
</gene>
<dbReference type="GO" id="GO:0016491">
    <property type="term" value="F:oxidoreductase activity"/>
    <property type="evidence" value="ECO:0007669"/>
    <property type="project" value="InterPro"/>
</dbReference>
<reference evidence="2" key="1">
    <citation type="journal article" date="2020" name="Stud. Mycol.">
        <title>101 Dothideomycetes genomes: a test case for predicting lifestyles and emergence of pathogens.</title>
        <authorList>
            <person name="Haridas S."/>
            <person name="Albert R."/>
            <person name="Binder M."/>
            <person name="Bloem J."/>
            <person name="Labutti K."/>
            <person name="Salamov A."/>
            <person name="Andreopoulos B."/>
            <person name="Baker S."/>
            <person name="Barry K."/>
            <person name="Bills G."/>
            <person name="Bluhm B."/>
            <person name="Cannon C."/>
            <person name="Castanera R."/>
            <person name="Culley D."/>
            <person name="Daum C."/>
            <person name="Ezra D."/>
            <person name="Gonzalez J."/>
            <person name="Henrissat B."/>
            <person name="Kuo A."/>
            <person name="Liang C."/>
            <person name="Lipzen A."/>
            <person name="Lutzoni F."/>
            <person name="Magnuson J."/>
            <person name="Mondo S."/>
            <person name="Nolan M."/>
            <person name="Ohm R."/>
            <person name="Pangilinan J."/>
            <person name="Park H.-J."/>
            <person name="Ramirez L."/>
            <person name="Alfaro M."/>
            <person name="Sun H."/>
            <person name="Tritt A."/>
            <person name="Yoshinaga Y."/>
            <person name="Zwiers L.-H."/>
            <person name="Turgeon B."/>
            <person name="Goodwin S."/>
            <person name="Spatafora J."/>
            <person name="Crous P."/>
            <person name="Grigoriev I."/>
        </authorList>
    </citation>
    <scope>NUCLEOTIDE SEQUENCE</scope>
    <source>
        <strain evidence="2">CBS 116435</strain>
    </source>
</reference>
<comment type="similarity">
    <text evidence="1">Belongs to the tpcK family.</text>
</comment>
<dbReference type="OrthoDB" id="4892971at2759"/>
<dbReference type="PANTHER" id="PTHR40260">
    <property type="entry name" value="BLR8190 PROTEIN"/>
    <property type="match status" value="1"/>
</dbReference>
<dbReference type="Gene3D" id="3.30.70.100">
    <property type="match status" value="1"/>
</dbReference>
<dbReference type="SUPFAM" id="SSF54909">
    <property type="entry name" value="Dimeric alpha+beta barrel"/>
    <property type="match status" value="1"/>
</dbReference>
<sequence>MPATILVSYPQGVKFDMDYYLKTHMPLVADNWTHYGLVSWRVLSYPDDAPYKVSALLEVSSVEAWEKMSTSAQAETVFGDVPNFSDKQPVVFKGTEEGTS</sequence>
<dbReference type="NCBIfam" id="TIGR02118">
    <property type="entry name" value="EthD family reductase"/>
    <property type="match status" value="1"/>
</dbReference>
<dbReference type="AlphaFoldDB" id="A0A9P4QDS7"/>
<evidence type="ECO:0000313" key="2">
    <source>
        <dbReference type="EMBL" id="KAF2723818.1"/>
    </source>
</evidence>
<dbReference type="Proteomes" id="UP000799441">
    <property type="component" value="Unassembled WGS sequence"/>
</dbReference>
<evidence type="ECO:0008006" key="4">
    <source>
        <dbReference type="Google" id="ProtNLM"/>
    </source>
</evidence>
<dbReference type="InterPro" id="IPR009799">
    <property type="entry name" value="EthD_dom"/>
</dbReference>
<keyword evidence="3" id="KW-1185">Reference proteome</keyword>
<organism evidence="2 3">
    <name type="scientific">Polychaeton citri CBS 116435</name>
    <dbReference type="NCBI Taxonomy" id="1314669"/>
    <lineage>
        <taxon>Eukaryota</taxon>
        <taxon>Fungi</taxon>
        <taxon>Dikarya</taxon>
        <taxon>Ascomycota</taxon>
        <taxon>Pezizomycotina</taxon>
        <taxon>Dothideomycetes</taxon>
        <taxon>Dothideomycetidae</taxon>
        <taxon>Capnodiales</taxon>
        <taxon>Capnodiaceae</taxon>
        <taxon>Polychaeton</taxon>
    </lineage>
</organism>
<proteinExistence type="inferred from homology"/>
<dbReference type="InterPro" id="IPR011008">
    <property type="entry name" value="Dimeric_a/b-barrel"/>
</dbReference>
<protein>
    <recommendedName>
        <fullName evidence="4">EthD domain-containing protein</fullName>
    </recommendedName>
</protein>
<dbReference type="EMBL" id="MU003774">
    <property type="protein sequence ID" value="KAF2723818.1"/>
    <property type="molecule type" value="Genomic_DNA"/>
</dbReference>
<dbReference type="PANTHER" id="PTHR40260:SF2">
    <property type="entry name" value="BLR8190 PROTEIN"/>
    <property type="match status" value="1"/>
</dbReference>
<name>A0A9P4QDS7_9PEZI</name>
<evidence type="ECO:0000256" key="1">
    <source>
        <dbReference type="ARBA" id="ARBA00005986"/>
    </source>
</evidence>
<evidence type="ECO:0000313" key="3">
    <source>
        <dbReference type="Proteomes" id="UP000799441"/>
    </source>
</evidence>